<dbReference type="Pfam" id="PF05057">
    <property type="entry name" value="DUF676"/>
    <property type="match status" value="1"/>
</dbReference>
<evidence type="ECO:0000256" key="2">
    <source>
        <dbReference type="SAM" id="MobiDB-lite"/>
    </source>
</evidence>
<dbReference type="CDD" id="cd22952">
    <property type="entry name" value="ART10-like"/>
    <property type="match status" value="1"/>
</dbReference>
<dbReference type="GO" id="GO:0031625">
    <property type="term" value="F:ubiquitin protein ligase binding"/>
    <property type="evidence" value="ECO:0007669"/>
    <property type="project" value="TreeGrafter"/>
</dbReference>
<dbReference type="InterPro" id="IPR014752">
    <property type="entry name" value="Arrestin-like_C"/>
</dbReference>
<dbReference type="OrthoDB" id="3365616at2759"/>
<dbReference type="InterPro" id="IPR014756">
    <property type="entry name" value="Ig_E-set"/>
</dbReference>
<dbReference type="PANTHER" id="PTHR11188">
    <property type="entry name" value="ARRESTIN DOMAIN CONTAINING PROTEIN"/>
    <property type="match status" value="1"/>
</dbReference>
<reference evidence="5" key="1">
    <citation type="submission" date="2019-04" db="EMBL/GenBank/DDBJ databases">
        <title>Sequencing of skin fungus with MAO and IRED activity.</title>
        <authorList>
            <person name="Marsaioli A.J."/>
            <person name="Bonatto J.M.C."/>
            <person name="Reis Junior O."/>
        </authorList>
    </citation>
    <scope>NUCLEOTIDE SEQUENCE</scope>
    <source>
        <strain evidence="5">30M1</strain>
    </source>
</reference>
<evidence type="ECO:0008006" key="7">
    <source>
        <dbReference type="Google" id="ProtNLM"/>
    </source>
</evidence>
<sequence>MIRIRVRATIRSRTNPAPLSCLSTQWLAQRQFSSTIRRKEDPRIESMGKEITDEFAVIREEYATPKHTIVLAHGLLGFSELRLAGQFLPGLKYWRGITEALSAKGIEVIVATVPPSGSVEARAAKLAESIAAKAKGKEVNIIAHSMGGLDSRYMISQLKPTDFKIKSLTTIATPHRGSSFADYMFETIGPRRVKRIYNVIEYFGFETGAFSQLTLKYMQESFNPRTPDIDDVRYFSYGASLEPSRWSVFAASHAIVKRQEGINDGLVSVSSSQWGDYKGTLIGVSHLDLINWTNRMKWWLWELTGSWPTWSLQEFEDSKQENFYDCNPIMLVTIALDHPHEHYTNLDVIQGRVFLRVPNPTNVSSIVVKLEGESKTRLLAPIHPSRPDKQRPILEVHKVLYKTQVVWPANMTQDDLLTNNKSGFTMNAGNFEYPFQFKIPLNTSCHAQQATAPISNISFANTLPEFARTPTQHLKSTLPPSLTGFPGEAEIRYYVKVTVNRPSLFKENPRAIAYFTLLPIEPPRPERQDGEAYARRQHQFLEQAPNVAAGKKPGLFERMSSSTSTPTSPTSSGPPPRITLDARLPNPATLTANQDLPLRLLMKNMSARTKNVYLQMLQIELIGYTKVRAHEVARTESNSWILCSFSNMNIPLGSPTDPLETDVPINPEYWSGQPIPNTVPPTFQTCNLSRFYELEVRVGVGYGSYKQGEDQLVVLPLRLPVKVYSGIAPPKALLEAALTGENGSIANLGVPPPAQRPQAPTAPTGHTGVAGPSTSSNATTRPQSDSFEAPPPTYEEAVGQDLPPINGYRGTYQPPPVPEGAPRFSDEKRR</sequence>
<feature type="compositionally biased region" description="Low complexity" evidence="2">
    <location>
        <begin position="560"/>
        <end position="571"/>
    </location>
</feature>
<dbReference type="Gene3D" id="2.60.40.640">
    <property type="match status" value="1"/>
</dbReference>
<feature type="domain" description="DUF676" evidence="4">
    <location>
        <begin position="126"/>
        <end position="184"/>
    </location>
</feature>
<feature type="region of interest" description="Disordered" evidence="2">
    <location>
        <begin position="556"/>
        <end position="583"/>
    </location>
</feature>
<evidence type="ECO:0000259" key="3">
    <source>
        <dbReference type="Pfam" id="PF00339"/>
    </source>
</evidence>
<accession>A0A9P4TF67</accession>
<comment type="caution">
    <text evidence="5">The sequence shown here is derived from an EMBL/GenBank/DDBJ whole genome shotgun (WGS) entry which is preliminary data.</text>
</comment>
<feature type="region of interest" description="Disordered" evidence="2">
    <location>
        <begin position="747"/>
        <end position="830"/>
    </location>
</feature>
<dbReference type="Pfam" id="PF00339">
    <property type="entry name" value="Arrestin_N"/>
    <property type="match status" value="1"/>
</dbReference>
<dbReference type="GO" id="GO:0005829">
    <property type="term" value="C:cytosol"/>
    <property type="evidence" value="ECO:0007669"/>
    <property type="project" value="TreeGrafter"/>
</dbReference>
<dbReference type="GO" id="GO:0070086">
    <property type="term" value="P:ubiquitin-dependent endocytosis"/>
    <property type="evidence" value="ECO:0007669"/>
    <property type="project" value="TreeGrafter"/>
</dbReference>
<dbReference type="SUPFAM" id="SSF53474">
    <property type="entry name" value="alpha/beta-Hydrolases"/>
    <property type="match status" value="1"/>
</dbReference>
<dbReference type="PANTHER" id="PTHR11188:SF166">
    <property type="entry name" value="ARRESTIN (OR S-ANTIGEN), N-TERMINAL DOMAIN PROTEIN (AFU_ORTHOLOGUE AFUA_7G02050)"/>
    <property type="match status" value="1"/>
</dbReference>
<comment type="similarity">
    <text evidence="1">Belongs to the putative lipase ROG1 family.</text>
</comment>
<organism evidence="5 6">
    <name type="scientific">Curvularia kusanoi</name>
    <name type="common">Cochliobolus kusanoi</name>
    <dbReference type="NCBI Taxonomy" id="90978"/>
    <lineage>
        <taxon>Eukaryota</taxon>
        <taxon>Fungi</taxon>
        <taxon>Dikarya</taxon>
        <taxon>Ascomycota</taxon>
        <taxon>Pezizomycotina</taxon>
        <taxon>Dothideomycetes</taxon>
        <taxon>Pleosporomycetidae</taxon>
        <taxon>Pleosporales</taxon>
        <taxon>Pleosporineae</taxon>
        <taxon>Pleosporaceae</taxon>
        <taxon>Curvularia</taxon>
    </lineage>
</organism>
<dbReference type="AlphaFoldDB" id="A0A9P4TF67"/>
<keyword evidence="6" id="KW-1185">Reference proteome</keyword>
<feature type="compositionally biased region" description="Polar residues" evidence="2">
    <location>
        <begin position="772"/>
        <end position="786"/>
    </location>
</feature>
<dbReference type="InterPro" id="IPR029058">
    <property type="entry name" value="AB_hydrolase_fold"/>
</dbReference>
<dbReference type="Gene3D" id="3.40.50.1820">
    <property type="entry name" value="alpha/beta hydrolase"/>
    <property type="match status" value="1"/>
</dbReference>
<dbReference type="InterPro" id="IPR050357">
    <property type="entry name" value="Arrestin_domain-protein"/>
</dbReference>
<evidence type="ECO:0000313" key="5">
    <source>
        <dbReference type="EMBL" id="KAF3002582.1"/>
    </source>
</evidence>
<dbReference type="EMBL" id="SWKU01000011">
    <property type="protein sequence ID" value="KAF3002582.1"/>
    <property type="molecule type" value="Genomic_DNA"/>
</dbReference>
<evidence type="ECO:0000259" key="4">
    <source>
        <dbReference type="Pfam" id="PF05057"/>
    </source>
</evidence>
<proteinExistence type="inferred from homology"/>
<dbReference type="Proteomes" id="UP000801428">
    <property type="component" value="Unassembled WGS sequence"/>
</dbReference>
<feature type="domain" description="Arrestin-like N-terminal" evidence="3">
    <location>
        <begin position="332"/>
        <end position="445"/>
    </location>
</feature>
<dbReference type="InterPro" id="IPR007751">
    <property type="entry name" value="DUF676_lipase-like"/>
</dbReference>
<name>A0A9P4TF67_CURKU</name>
<dbReference type="SUPFAM" id="SSF81296">
    <property type="entry name" value="E set domains"/>
    <property type="match status" value="1"/>
</dbReference>
<protein>
    <recommendedName>
        <fullName evidence="7">GPI inositol-deacylase</fullName>
    </recommendedName>
</protein>
<evidence type="ECO:0000313" key="6">
    <source>
        <dbReference type="Proteomes" id="UP000801428"/>
    </source>
</evidence>
<dbReference type="InterPro" id="IPR011021">
    <property type="entry name" value="Arrestin-like_N"/>
</dbReference>
<dbReference type="GO" id="GO:0030674">
    <property type="term" value="F:protein-macromolecule adaptor activity"/>
    <property type="evidence" value="ECO:0007669"/>
    <property type="project" value="TreeGrafter"/>
</dbReference>
<gene>
    <name evidence="5" type="ORF">E8E13_008216</name>
</gene>
<dbReference type="GO" id="GO:0005886">
    <property type="term" value="C:plasma membrane"/>
    <property type="evidence" value="ECO:0007669"/>
    <property type="project" value="TreeGrafter"/>
</dbReference>
<evidence type="ECO:0000256" key="1">
    <source>
        <dbReference type="ARBA" id="ARBA00007920"/>
    </source>
</evidence>